<dbReference type="CDD" id="cd04317">
    <property type="entry name" value="EcAspRS_like_N"/>
    <property type="match status" value="1"/>
</dbReference>
<keyword evidence="3 8" id="KW-0436">Ligase</keyword>
<dbReference type="InterPro" id="IPR047089">
    <property type="entry name" value="Asp-tRNA-ligase_1_N"/>
</dbReference>
<evidence type="ECO:0000313" key="10">
    <source>
        <dbReference type="EMBL" id="CAL4043108.1"/>
    </source>
</evidence>
<dbReference type="InterPro" id="IPR006195">
    <property type="entry name" value="aa-tRNA-synth_II"/>
</dbReference>
<feature type="binding site" evidence="8">
    <location>
        <begin position="537"/>
        <end position="540"/>
    </location>
    <ligand>
        <name>ATP</name>
        <dbReference type="ChEBI" id="CHEBI:30616"/>
    </ligand>
</feature>
<dbReference type="Pfam" id="PF00152">
    <property type="entry name" value="tRNA-synt_2"/>
    <property type="match status" value="1"/>
</dbReference>
<comment type="function">
    <text evidence="8">Catalyzes the attachment of L-aspartate to tRNA(Asp) in a two-step reaction: L-aspartate is first activated by ATP to form Asp-AMP and then transferred to the acceptor end of tRNA(Asp).</text>
</comment>
<dbReference type="PRINTS" id="PR01042">
    <property type="entry name" value="TRNASYNTHASP"/>
</dbReference>
<dbReference type="NCBIfam" id="NF001750">
    <property type="entry name" value="PRK00476.1"/>
    <property type="match status" value="1"/>
</dbReference>
<feature type="region of interest" description="Aspartate" evidence="8">
    <location>
        <begin position="195"/>
        <end position="198"/>
    </location>
</feature>
<proteinExistence type="inferred from homology"/>
<dbReference type="Gene3D" id="3.30.930.10">
    <property type="entry name" value="Bira Bifunctional Protein, Domain 2"/>
    <property type="match status" value="1"/>
</dbReference>
<evidence type="ECO:0000256" key="7">
    <source>
        <dbReference type="ARBA" id="ARBA00023146"/>
    </source>
</evidence>
<name>A0AAT9IGI7_9GAMM</name>
<dbReference type="GO" id="GO:0004815">
    <property type="term" value="F:aspartate-tRNA ligase activity"/>
    <property type="evidence" value="ECO:0007669"/>
    <property type="project" value="UniProtKB-UniRule"/>
</dbReference>
<dbReference type="Pfam" id="PF01336">
    <property type="entry name" value="tRNA_anti-codon"/>
    <property type="match status" value="1"/>
</dbReference>
<dbReference type="SUPFAM" id="SSF55681">
    <property type="entry name" value="Class II aaRS and biotin synthetases"/>
    <property type="match status" value="1"/>
</dbReference>
<feature type="binding site" evidence="8">
    <location>
        <begin position="217"/>
        <end position="219"/>
    </location>
    <ligand>
        <name>ATP</name>
        <dbReference type="ChEBI" id="CHEBI:30616"/>
    </ligand>
</feature>
<feature type="binding site" evidence="8">
    <location>
        <position position="217"/>
    </location>
    <ligand>
        <name>L-aspartate</name>
        <dbReference type="ChEBI" id="CHEBI:29991"/>
    </ligand>
</feature>
<dbReference type="InterPro" id="IPR004365">
    <property type="entry name" value="NA-bd_OB_tRNA"/>
</dbReference>
<feature type="binding site" evidence="8">
    <location>
        <position position="485"/>
    </location>
    <ligand>
        <name>ATP</name>
        <dbReference type="ChEBI" id="CHEBI:30616"/>
    </ligand>
</feature>
<evidence type="ECO:0000256" key="1">
    <source>
        <dbReference type="ARBA" id="ARBA00006303"/>
    </source>
</evidence>
<dbReference type="RefSeq" id="WP_367680803.1">
    <property type="nucleotide sequence ID" value="NZ_OZ060371.1"/>
</dbReference>
<protein>
    <recommendedName>
        <fullName evidence="8">Aspartate--tRNA ligase</fullName>
        <ecNumber evidence="8">6.1.1.12</ecNumber>
    </recommendedName>
    <alternativeName>
        <fullName evidence="8">Aspartyl-tRNA synthetase</fullName>
        <shortName evidence="8">AspRS</shortName>
    </alternativeName>
</protein>
<dbReference type="NCBIfam" id="TIGR00459">
    <property type="entry name" value="aspS_bact"/>
    <property type="match status" value="1"/>
</dbReference>
<sequence>MRTKYCGDLCLIDIDTSVILCGWVDKIRNFGSFLFLDLRDNKGIVQIFIDKKNKNLYQEFSILKNEYCIKVHGIVKKRLDKNINLNLNTGKIEVLAKKIYVFNESKSFPLDYYHTYSEEKRFLFRYLDLRNKKNINIFKIRSKIVYLLHHFLQSHKFINVETPILTKVMNEGSRNYLVASRIHINKFYALSQSPQIYKQLLMISGFDRYYQITKCFRDEDLRSDRQPEFTQLDVEMSFMHVKKVRLIMEKMIRNLWKKVLKIRLDKFPTITFNHAIEKYGSDKPDLRNPLLLTNLTFLLKKNKKFFLFFNIKEEKNYKIVGLCVPHKKYFSRKIIEKYNLLVAKFTKSQLIFIRIINMQLGLNGIKSSHKNIIDAKILKQIINETKAKNGDIIFLMIEKCALVSTIFGVLRKKIGEELNLISKKDWKPVWIINFPLFNKDIKNNLVSVHHPFTSFKNTKKNLDLLDSYPEKIISEAYDLVINGYEAGGGSVRINSTCIQDKIFNLLGISKKIKEEQFGFFLKALDFGTPPHAGMAFGLDRIVMLMTNSKNIKDVIAFPKTTSAYCLTTGAPNKII</sequence>
<evidence type="ECO:0000259" key="9">
    <source>
        <dbReference type="PROSITE" id="PS50862"/>
    </source>
</evidence>
<reference evidence="10" key="1">
    <citation type="submission" date="2024-06" db="EMBL/GenBank/DDBJ databases">
        <authorList>
            <person name="Manzano-Marin A."/>
            <person name="Manzano-Marin A."/>
            <person name="Alejandro Manzano Marin A."/>
        </authorList>
    </citation>
    <scope>NUCLEOTIDE SEQUENCE</scope>
    <source>
        <strain evidence="10">Ancorni-2928</strain>
    </source>
</reference>
<evidence type="ECO:0000256" key="6">
    <source>
        <dbReference type="ARBA" id="ARBA00022917"/>
    </source>
</evidence>
<dbReference type="EC" id="6.1.1.12" evidence="8"/>
<evidence type="ECO:0000256" key="3">
    <source>
        <dbReference type="ARBA" id="ARBA00022598"/>
    </source>
</evidence>
<feature type="binding site" evidence="8">
    <location>
        <position position="226"/>
    </location>
    <ligand>
        <name>ATP</name>
        <dbReference type="ChEBI" id="CHEBI:30616"/>
    </ligand>
</feature>
<accession>A0AAT9IGI7</accession>
<evidence type="ECO:0000256" key="8">
    <source>
        <dbReference type="HAMAP-Rule" id="MF_00044"/>
    </source>
</evidence>
<gene>
    <name evidence="8 10" type="primary">aspS</name>
    <name evidence="10" type="ORF">BUANCORI2928_251</name>
</gene>
<dbReference type="Pfam" id="PF02938">
    <property type="entry name" value="GAD"/>
    <property type="match status" value="1"/>
</dbReference>
<dbReference type="GO" id="GO:0006422">
    <property type="term" value="P:aspartyl-tRNA aminoacylation"/>
    <property type="evidence" value="ECO:0007669"/>
    <property type="project" value="UniProtKB-UniRule"/>
</dbReference>
<keyword evidence="7 8" id="KW-0030">Aminoacyl-tRNA synthetase</keyword>
<evidence type="ECO:0000256" key="2">
    <source>
        <dbReference type="ARBA" id="ARBA00022490"/>
    </source>
</evidence>
<dbReference type="InterPro" id="IPR012340">
    <property type="entry name" value="NA-bd_OB-fold"/>
</dbReference>
<keyword evidence="6 8" id="KW-0648">Protein biosynthesis</keyword>
<dbReference type="EMBL" id="OZ060371">
    <property type="protein sequence ID" value="CAL4043108.1"/>
    <property type="molecule type" value="Genomic_DNA"/>
</dbReference>
<dbReference type="Gene3D" id="2.40.50.140">
    <property type="entry name" value="Nucleic acid-binding proteins"/>
    <property type="match status" value="1"/>
</dbReference>
<comment type="similarity">
    <text evidence="1 8">Belongs to the class-II aminoacyl-tRNA synthetase family. Type 1 subfamily.</text>
</comment>
<dbReference type="InterPro" id="IPR002312">
    <property type="entry name" value="Asp/Asn-tRNA-synth_IIb"/>
</dbReference>
<dbReference type="SUPFAM" id="SSF55261">
    <property type="entry name" value="GAD domain-like"/>
    <property type="match status" value="1"/>
</dbReference>
<organism evidence="10">
    <name type="scientific">Buchnera aphidicola</name>
    <name type="common">Anoecia corni</name>
    <dbReference type="NCBI Taxonomy" id="2994477"/>
    <lineage>
        <taxon>Bacteria</taxon>
        <taxon>Pseudomonadati</taxon>
        <taxon>Pseudomonadota</taxon>
        <taxon>Gammaproteobacteria</taxon>
        <taxon>Enterobacterales</taxon>
        <taxon>Erwiniaceae</taxon>
        <taxon>Buchnera</taxon>
    </lineage>
</organism>
<dbReference type="InterPro" id="IPR004115">
    <property type="entry name" value="GAD-like_sf"/>
</dbReference>
<dbReference type="AlphaFoldDB" id="A0AAT9IGI7"/>
<feature type="domain" description="Aminoacyl-transfer RNA synthetases class-II family profile" evidence="9">
    <location>
        <begin position="138"/>
        <end position="558"/>
    </location>
</feature>
<dbReference type="SUPFAM" id="SSF50249">
    <property type="entry name" value="Nucleic acid-binding proteins"/>
    <property type="match status" value="1"/>
</dbReference>
<feature type="binding site" evidence="8">
    <location>
        <position position="492"/>
    </location>
    <ligand>
        <name>L-aspartate</name>
        <dbReference type="ChEBI" id="CHEBI:29991"/>
    </ligand>
</feature>
<dbReference type="PROSITE" id="PS50862">
    <property type="entry name" value="AA_TRNA_LIGASE_II"/>
    <property type="match status" value="1"/>
</dbReference>
<dbReference type="HAMAP" id="MF_00044">
    <property type="entry name" value="Asp_tRNA_synth_type1"/>
    <property type="match status" value="1"/>
</dbReference>
<dbReference type="PANTHER" id="PTHR22594">
    <property type="entry name" value="ASPARTYL/LYSYL-TRNA SYNTHETASE"/>
    <property type="match status" value="1"/>
</dbReference>
<evidence type="ECO:0000256" key="4">
    <source>
        <dbReference type="ARBA" id="ARBA00022741"/>
    </source>
</evidence>
<comment type="subcellular location">
    <subcellularLocation>
        <location evidence="8">Cytoplasm</location>
    </subcellularLocation>
</comment>
<keyword evidence="2 8" id="KW-0963">Cytoplasm</keyword>
<feature type="binding site" evidence="8">
    <location>
        <position position="449"/>
    </location>
    <ligand>
        <name>L-aspartate</name>
        <dbReference type="ChEBI" id="CHEBI:29991"/>
    </ligand>
</feature>
<dbReference type="GO" id="GO:0003676">
    <property type="term" value="F:nucleic acid binding"/>
    <property type="evidence" value="ECO:0007669"/>
    <property type="project" value="InterPro"/>
</dbReference>
<keyword evidence="4 8" id="KW-0547">Nucleotide-binding</keyword>
<comment type="catalytic activity">
    <reaction evidence="8">
        <text>tRNA(Asp) + L-aspartate + ATP = L-aspartyl-tRNA(Asp) + AMP + diphosphate</text>
        <dbReference type="Rhea" id="RHEA:19649"/>
        <dbReference type="Rhea" id="RHEA-COMP:9660"/>
        <dbReference type="Rhea" id="RHEA-COMP:9678"/>
        <dbReference type="ChEBI" id="CHEBI:29991"/>
        <dbReference type="ChEBI" id="CHEBI:30616"/>
        <dbReference type="ChEBI" id="CHEBI:33019"/>
        <dbReference type="ChEBI" id="CHEBI:78442"/>
        <dbReference type="ChEBI" id="CHEBI:78516"/>
        <dbReference type="ChEBI" id="CHEBI:456215"/>
        <dbReference type="EC" id="6.1.1.12"/>
    </reaction>
</comment>
<dbReference type="InterPro" id="IPR029351">
    <property type="entry name" value="GAD_dom"/>
</dbReference>
<feature type="binding site" evidence="8">
    <location>
        <position position="171"/>
    </location>
    <ligand>
        <name>L-aspartate</name>
        <dbReference type="ChEBI" id="CHEBI:29991"/>
    </ligand>
</feature>
<keyword evidence="5 8" id="KW-0067">ATP-binding</keyword>
<dbReference type="PANTHER" id="PTHR22594:SF5">
    <property type="entry name" value="ASPARTATE--TRNA LIGASE, MITOCHONDRIAL"/>
    <property type="match status" value="1"/>
</dbReference>
<dbReference type="GO" id="GO:0005737">
    <property type="term" value="C:cytoplasm"/>
    <property type="evidence" value="ECO:0007669"/>
    <property type="project" value="UniProtKB-SubCell"/>
</dbReference>
<dbReference type="Gene3D" id="3.30.1360.30">
    <property type="entry name" value="GAD-like domain"/>
    <property type="match status" value="1"/>
</dbReference>
<comment type="subunit">
    <text evidence="8">Homodimer.</text>
</comment>
<comment type="caution">
    <text evidence="8">Lacks conserved residue(s) required for the propagation of feature annotation.</text>
</comment>
<evidence type="ECO:0000256" key="5">
    <source>
        <dbReference type="ARBA" id="ARBA00022840"/>
    </source>
</evidence>
<dbReference type="InterPro" id="IPR004364">
    <property type="entry name" value="Aa-tRNA-synt_II"/>
</dbReference>
<dbReference type="GO" id="GO:0005524">
    <property type="term" value="F:ATP binding"/>
    <property type="evidence" value="ECO:0007669"/>
    <property type="project" value="UniProtKB-UniRule"/>
</dbReference>
<dbReference type="InterPro" id="IPR045864">
    <property type="entry name" value="aa-tRNA-synth_II/BPL/LPL"/>
</dbReference>
<dbReference type="InterPro" id="IPR004524">
    <property type="entry name" value="Asp-tRNA-ligase_1"/>
</dbReference>